<keyword evidence="4" id="KW-1185">Reference proteome</keyword>
<sequence length="347" mass="38608">MTRSEMEFLKTPLKLTALFSLLGLASQSVQAAGKLTVYCSVQNTTCEKVTQAFAKKYNVETQFVRNSTGTVLGKIKAEQKNPQADVWYGGTIEPHLQAVNLDLFERYRSPMQKEIMPKFKPLMDQWGDFTSVIYLMEMGIGVNTKKLRELGVAPPKCFADLTKPEFKNQIQYADPRVSGTGYSLLSTLISLWGENKTYDYLKTLNNNISQYTKTGMATSNLATGDVAIDLGFMLSYAKEKNKGAPVEGVLPCEGVGYALGAASIIKNARNLENAKLFIDFVLGKDAQEIPWREGDSYQLPTNINAQPAPGFTPADKLKLIDIDFVKFGSPQESKYLIERWVTETKSK</sequence>
<evidence type="ECO:0000256" key="1">
    <source>
        <dbReference type="ARBA" id="ARBA00022729"/>
    </source>
</evidence>
<name>A0A1V3JK01_9PAST</name>
<dbReference type="STRING" id="1907939.BKL49_10270"/>
<dbReference type="EMBL" id="MLHQ01000026">
    <property type="protein sequence ID" value="OOF56985.1"/>
    <property type="molecule type" value="Genomic_DNA"/>
</dbReference>
<dbReference type="GO" id="GO:0030288">
    <property type="term" value="C:outer membrane-bounded periplasmic space"/>
    <property type="evidence" value="ECO:0007669"/>
    <property type="project" value="TreeGrafter"/>
</dbReference>
<dbReference type="PANTHER" id="PTHR30006">
    <property type="entry name" value="THIAMINE-BINDING PERIPLASMIC PROTEIN-RELATED"/>
    <property type="match status" value="1"/>
</dbReference>
<comment type="caution">
    <text evidence="3">The sequence shown here is derived from an EMBL/GenBank/DDBJ whole genome shotgun (WGS) entry which is preliminary data.</text>
</comment>
<dbReference type="GO" id="GO:0030976">
    <property type="term" value="F:thiamine pyrophosphate binding"/>
    <property type="evidence" value="ECO:0007669"/>
    <property type="project" value="TreeGrafter"/>
</dbReference>
<proteinExistence type="predicted"/>
<dbReference type="OrthoDB" id="305758at2"/>
<evidence type="ECO:0000313" key="3">
    <source>
        <dbReference type="EMBL" id="OOF56985.1"/>
    </source>
</evidence>
<dbReference type="SUPFAM" id="SSF53850">
    <property type="entry name" value="Periplasmic binding protein-like II"/>
    <property type="match status" value="1"/>
</dbReference>
<evidence type="ECO:0000313" key="4">
    <source>
        <dbReference type="Proteomes" id="UP000188602"/>
    </source>
</evidence>
<feature type="signal peptide" evidence="2">
    <location>
        <begin position="1"/>
        <end position="31"/>
    </location>
</feature>
<dbReference type="PIRSF" id="PIRSF002825">
    <property type="entry name" value="CfbpA"/>
    <property type="match status" value="1"/>
</dbReference>
<organism evidence="3 4">
    <name type="scientific">Rodentibacter myodis</name>
    <dbReference type="NCBI Taxonomy" id="1907939"/>
    <lineage>
        <taxon>Bacteria</taxon>
        <taxon>Pseudomonadati</taxon>
        <taxon>Pseudomonadota</taxon>
        <taxon>Gammaproteobacteria</taxon>
        <taxon>Pasteurellales</taxon>
        <taxon>Pasteurellaceae</taxon>
        <taxon>Rodentibacter</taxon>
    </lineage>
</organism>
<dbReference type="Proteomes" id="UP000188602">
    <property type="component" value="Unassembled WGS sequence"/>
</dbReference>
<dbReference type="Gene3D" id="3.40.190.10">
    <property type="entry name" value="Periplasmic binding protein-like II"/>
    <property type="match status" value="2"/>
</dbReference>
<dbReference type="PANTHER" id="PTHR30006:SF2">
    <property type="entry name" value="ABC TRANSPORTER SUBSTRATE-BINDING PROTEIN"/>
    <property type="match status" value="1"/>
</dbReference>
<accession>A0A1V3JK01</accession>
<evidence type="ECO:0000256" key="2">
    <source>
        <dbReference type="SAM" id="SignalP"/>
    </source>
</evidence>
<protein>
    <recommendedName>
        <fullName evidence="5">Iron ABC transporter substrate-binding protein</fullName>
    </recommendedName>
</protein>
<dbReference type="GO" id="GO:0015888">
    <property type="term" value="P:thiamine transport"/>
    <property type="evidence" value="ECO:0007669"/>
    <property type="project" value="TreeGrafter"/>
</dbReference>
<keyword evidence="1 2" id="KW-0732">Signal</keyword>
<dbReference type="AlphaFoldDB" id="A0A1V3JK01"/>
<reference evidence="3 4" key="1">
    <citation type="submission" date="2016-10" db="EMBL/GenBank/DDBJ databases">
        <title>Rodentibacter gen. nov. and new species.</title>
        <authorList>
            <person name="Christensen H."/>
        </authorList>
    </citation>
    <scope>NUCLEOTIDE SEQUENCE [LARGE SCALE GENOMIC DNA]</scope>
    <source>
        <strain evidence="3 4">Ac151</strain>
    </source>
</reference>
<dbReference type="InterPro" id="IPR026045">
    <property type="entry name" value="Ferric-bd"/>
</dbReference>
<feature type="chain" id="PRO_5012573026" description="Iron ABC transporter substrate-binding protein" evidence="2">
    <location>
        <begin position="32"/>
        <end position="347"/>
    </location>
</feature>
<dbReference type="GO" id="GO:0030975">
    <property type="term" value="F:thiamine binding"/>
    <property type="evidence" value="ECO:0007669"/>
    <property type="project" value="TreeGrafter"/>
</dbReference>
<evidence type="ECO:0008006" key="5">
    <source>
        <dbReference type="Google" id="ProtNLM"/>
    </source>
</evidence>
<dbReference type="CDD" id="cd13544">
    <property type="entry name" value="PBP2_Fbp_like_1"/>
    <property type="match status" value="1"/>
</dbReference>
<dbReference type="Pfam" id="PF13343">
    <property type="entry name" value="SBP_bac_6"/>
    <property type="match status" value="1"/>
</dbReference>
<gene>
    <name evidence="3" type="ORF">BKL49_10270</name>
</gene>